<organism evidence="1 2">
    <name type="scientific">Flavobacterium psychroterrae</name>
    <dbReference type="NCBI Taxonomy" id="2133767"/>
    <lineage>
        <taxon>Bacteria</taxon>
        <taxon>Pseudomonadati</taxon>
        <taxon>Bacteroidota</taxon>
        <taxon>Flavobacteriia</taxon>
        <taxon>Flavobacteriales</taxon>
        <taxon>Flavobacteriaceae</taxon>
        <taxon>Flavobacterium</taxon>
    </lineage>
</organism>
<name>A0ABS5PIL7_9FLAO</name>
<proteinExistence type="predicted"/>
<protein>
    <submittedName>
        <fullName evidence="1">Uncharacterized protein</fullName>
    </submittedName>
</protein>
<dbReference type="CDD" id="cd22641">
    <property type="entry name" value="C24-like"/>
    <property type="match status" value="1"/>
</dbReference>
<comment type="caution">
    <text evidence="1">The sequence shown here is derived from an EMBL/GenBank/DDBJ whole genome shotgun (WGS) entry which is preliminary data.</text>
</comment>
<dbReference type="Proteomes" id="UP000722625">
    <property type="component" value="Unassembled WGS sequence"/>
</dbReference>
<evidence type="ECO:0000313" key="1">
    <source>
        <dbReference type="EMBL" id="MBS7234164.1"/>
    </source>
</evidence>
<dbReference type="RefSeq" id="WP_213308057.1">
    <property type="nucleotide sequence ID" value="NZ_JAGYVZ010000049.1"/>
</dbReference>
<keyword evidence="2" id="KW-1185">Reference proteome</keyword>
<dbReference type="EMBL" id="JAGYVZ010000049">
    <property type="protein sequence ID" value="MBS7234164.1"/>
    <property type="molecule type" value="Genomic_DNA"/>
</dbReference>
<gene>
    <name evidence="1" type="ORF">KHA90_24485</name>
</gene>
<reference evidence="1 2" key="1">
    <citation type="journal article" date="2018" name="Int. J. Syst. Evol. Microbiol.">
        <title>Flavobacterium chryseum sp. nov. and Flavobacterium psychroterrae sp. nov., novel environmental bacteria isolated from Antarctica.</title>
        <authorList>
            <person name="Kralova S."/>
            <person name="Svec P."/>
            <person name="Busse H.J."/>
            <person name="Stankova E."/>
            <person name="Vaczi P."/>
            <person name="Sedlacek I."/>
        </authorList>
    </citation>
    <scope>NUCLEOTIDE SEQUENCE [LARGE SCALE GENOMIC DNA]</scope>
    <source>
        <strain evidence="1 2">CCM 8827</strain>
    </source>
</reference>
<accession>A0ABS5PIL7</accession>
<evidence type="ECO:0000313" key="2">
    <source>
        <dbReference type="Proteomes" id="UP000722625"/>
    </source>
</evidence>
<sequence>MNNTKFIQTGGWPLNLERLEELETSFNIFNAFGSLAGNFSIISGCETIGSTVQKGFVYIDGELLEFRPAVVSGTSRVIIIEEAVSRPFQNGSVKQVYTIRYTTFGTSDVSWAWTDFARPIETKLLKGLFDGIAGSFNAITARLVTAENKLATIASGAQVNVQSDWNVTDVNSDAFIKNKIAMLSPFLRVSTFFIGNPAIDQKYTVSFPTVNTSNYLVVAGIKVNNSSQWDLSNDLIWTYGATTATSFELYLREIANQTQSVTLGYALIPL</sequence>